<evidence type="ECO:0000256" key="1">
    <source>
        <dbReference type="SAM" id="Coils"/>
    </source>
</evidence>
<organism evidence="2 3">
    <name type="scientific">Teladorsagia circumcincta</name>
    <name type="common">Brown stomach worm</name>
    <name type="synonym">Ostertagia circumcincta</name>
    <dbReference type="NCBI Taxonomy" id="45464"/>
    <lineage>
        <taxon>Eukaryota</taxon>
        <taxon>Metazoa</taxon>
        <taxon>Ecdysozoa</taxon>
        <taxon>Nematoda</taxon>
        <taxon>Chromadorea</taxon>
        <taxon>Rhabditida</taxon>
        <taxon>Rhabditina</taxon>
        <taxon>Rhabditomorpha</taxon>
        <taxon>Strongyloidea</taxon>
        <taxon>Trichostrongylidae</taxon>
        <taxon>Teladorsagia</taxon>
    </lineage>
</organism>
<sequence>MIQSQLRPGNKWQQPRRPFDNQRENCELWNQNIALKECLRNVGQENTALREMCRQKEVNVSQLEKKTSDLKAELKSFNDIQHDLQRVAKAFDLKPEQQIESESYKCTCGQC</sequence>
<dbReference type="AlphaFoldDB" id="A0A2G9TDB3"/>
<dbReference type="Proteomes" id="UP000230423">
    <property type="component" value="Unassembled WGS sequence"/>
</dbReference>
<evidence type="ECO:0000313" key="2">
    <source>
        <dbReference type="EMBL" id="PIO55947.1"/>
    </source>
</evidence>
<keyword evidence="3" id="KW-1185">Reference proteome</keyword>
<reference evidence="2 3" key="1">
    <citation type="submission" date="2015-09" db="EMBL/GenBank/DDBJ databases">
        <title>Draft genome of the parasitic nematode Teladorsagia circumcincta isolate WARC Sus (inbred).</title>
        <authorList>
            <person name="Mitreva M."/>
        </authorList>
    </citation>
    <scope>NUCLEOTIDE SEQUENCE [LARGE SCALE GENOMIC DNA]</scope>
    <source>
        <strain evidence="2 3">S</strain>
    </source>
</reference>
<protein>
    <submittedName>
        <fullName evidence="2">Uncharacterized protein</fullName>
    </submittedName>
</protein>
<dbReference type="OrthoDB" id="5783899at2759"/>
<accession>A0A2G9TDB3</accession>
<feature type="coiled-coil region" evidence="1">
    <location>
        <begin position="46"/>
        <end position="80"/>
    </location>
</feature>
<name>A0A2G9TDB3_TELCI</name>
<dbReference type="EMBL" id="KZ383497">
    <property type="protein sequence ID" value="PIO55947.1"/>
    <property type="molecule type" value="Genomic_DNA"/>
</dbReference>
<keyword evidence="1" id="KW-0175">Coiled coil</keyword>
<gene>
    <name evidence="2" type="ORF">TELCIR_22662</name>
</gene>
<proteinExistence type="predicted"/>
<evidence type="ECO:0000313" key="3">
    <source>
        <dbReference type="Proteomes" id="UP000230423"/>
    </source>
</evidence>